<dbReference type="EMBL" id="MH059637">
    <property type="protein sequence ID" value="AWD92527.1"/>
    <property type="molecule type" value="Genomic_DNA"/>
</dbReference>
<accession>A0A2S1GT10</accession>
<organism evidence="1 2">
    <name type="scientific">Pectobacterium phage Jarilo</name>
    <dbReference type="NCBI Taxonomy" id="2163634"/>
    <lineage>
        <taxon>Viruses</taxon>
        <taxon>Duplodnaviria</taxon>
        <taxon>Heunggongvirae</taxon>
        <taxon>Uroviricota</taxon>
        <taxon>Caudoviricetes</taxon>
        <taxon>Autographivirales</taxon>
        <taxon>Autotranscriptaviridae</taxon>
        <taxon>Studiervirinae</taxon>
        <taxon>Jarilovirus</taxon>
        <taxon>Jarilovirus jarilo</taxon>
    </lineage>
</organism>
<evidence type="ECO:0000313" key="1">
    <source>
        <dbReference type="EMBL" id="AWD92527.1"/>
    </source>
</evidence>
<dbReference type="RefSeq" id="YP_009801108.1">
    <property type="nucleotide sequence ID" value="NC_047963.1"/>
</dbReference>
<keyword evidence="2" id="KW-1185">Reference proteome</keyword>
<reference evidence="2" key="1">
    <citation type="submission" date="2018-03" db="EMBL/GenBank/DDBJ databases">
        <title>Phage therapy in agriculture - a green tech approach to combat plant pathogenic bacteria.</title>
        <authorList>
            <person name="Carstens A.B."/>
            <person name="Djurhuus A.M."/>
            <person name="Hansen L.H."/>
        </authorList>
    </citation>
    <scope>NUCLEOTIDE SEQUENCE [LARGE SCALE GENOMIC DNA]</scope>
</reference>
<dbReference type="GeneID" id="54991616"/>
<name>A0A2S1GT10_9CAUD</name>
<sequence length="52" mass="6012">MMTLLKHRVTQGLLWYIALPLTLQWLLDDPKTSWKLSATLYALLALKVMLKA</sequence>
<proteinExistence type="predicted"/>
<protein>
    <submittedName>
        <fullName evidence="1">Uncharacterized protein</fullName>
    </submittedName>
</protein>
<evidence type="ECO:0000313" key="2">
    <source>
        <dbReference type="Proteomes" id="UP000246166"/>
    </source>
</evidence>
<dbReference type="KEGG" id="vg:54991616"/>
<dbReference type="Proteomes" id="UP000246166">
    <property type="component" value="Segment"/>
</dbReference>